<evidence type="ECO:0000259" key="2">
    <source>
        <dbReference type="Pfam" id="PF07510"/>
    </source>
</evidence>
<feature type="chain" id="PRO_5040804338" description="GmrSD restriction endonucleases C-terminal domain-containing protein" evidence="1">
    <location>
        <begin position="19"/>
        <end position="213"/>
    </location>
</feature>
<protein>
    <recommendedName>
        <fullName evidence="2">GmrSD restriction endonucleases C-terminal domain-containing protein</fullName>
    </recommendedName>
</protein>
<keyword evidence="1" id="KW-0732">Signal</keyword>
<reference evidence="3" key="1">
    <citation type="submission" date="2022-12" db="EMBL/GenBank/DDBJ databases">
        <authorList>
            <person name="Petersen C."/>
        </authorList>
    </citation>
    <scope>NUCLEOTIDE SEQUENCE</scope>
    <source>
        <strain evidence="3">IBT 21472</strain>
    </source>
</reference>
<comment type="caution">
    <text evidence="3">The sequence shown here is derived from an EMBL/GenBank/DDBJ whole genome shotgun (WGS) entry which is preliminary data.</text>
</comment>
<evidence type="ECO:0000313" key="3">
    <source>
        <dbReference type="EMBL" id="KAJ5323229.1"/>
    </source>
</evidence>
<evidence type="ECO:0000313" key="4">
    <source>
        <dbReference type="Proteomes" id="UP001147746"/>
    </source>
</evidence>
<keyword evidence="4" id="KW-1185">Reference proteome</keyword>
<reference evidence="3" key="2">
    <citation type="journal article" date="2023" name="IMA Fungus">
        <title>Comparative genomic study of the Penicillium genus elucidates a diverse pangenome and 15 lateral gene transfer events.</title>
        <authorList>
            <person name="Petersen C."/>
            <person name="Sorensen T."/>
            <person name="Nielsen M.R."/>
            <person name="Sondergaard T.E."/>
            <person name="Sorensen J.L."/>
            <person name="Fitzpatrick D.A."/>
            <person name="Frisvad J.C."/>
            <person name="Nielsen K.L."/>
        </authorList>
    </citation>
    <scope>NUCLEOTIDE SEQUENCE</scope>
    <source>
        <strain evidence="3">IBT 21472</strain>
    </source>
</reference>
<dbReference type="EMBL" id="JAPZBO010000002">
    <property type="protein sequence ID" value="KAJ5323229.1"/>
    <property type="molecule type" value="Genomic_DNA"/>
</dbReference>
<feature type="domain" description="GmrSD restriction endonucleases C-terminal" evidence="2">
    <location>
        <begin position="92"/>
        <end position="208"/>
    </location>
</feature>
<accession>A0A9W9Q2S1</accession>
<dbReference type="Proteomes" id="UP001147746">
    <property type="component" value="Unassembled WGS sequence"/>
</dbReference>
<dbReference type="InterPro" id="IPR011089">
    <property type="entry name" value="GmrSD_C"/>
</dbReference>
<name>A0A9W9Q2S1_9EURO</name>
<organism evidence="3 4">
    <name type="scientific">Penicillium atrosanguineum</name>
    <dbReference type="NCBI Taxonomy" id="1132637"/>
    <lineage>
        <taxon>Eukaryota</taxon>
        <taxon>Fungi</taxon>
        <taxon>Dikarya</taxon>
        <taxon>Ascomycota</taxon>
        <taxon>Pezizomycotina</taxon>
        <taxon>Eurotiomycetes</taxon>
        <taxon>Eurotiomycetidae</taxon>
        <taxon>Eurotiales</taxon>
        <taxon>Aspergillaceae</taxon>
        <taxon>Penicillium</taxon>
    </lineage>
</organism>
<evidence type="ECO:0000256" key="1">
    <source>
        <dbReference type="SAM" id="SignalP"/>
    </source>
</evidence>
<feature type="signal peptide" evidence="1">
    <location>
        <begin position="1"/>
        <end position="18"/>
    </location>
</feature>
<dbReference type="Pfam" id="PF07510">
    <property type="entry name" value="GmrSD_C"/>
    <property type="match status" value="1"/>
</dbReference>
<sequence>MMLAHWFGKILVLTTVQSVLVIGLPAPDLRPSPPGIPSLSTVKNELASLVVAVQGSQDGYSRAKFPHWITQSGSCNTRDVVLKRDGSDVDQDVKCETISGTWYSPYDGATWTDSSDLDIDHLVPLSNAWKSGAAAWTTADRKAFANDLTNPQLLAVTDNVNSAKGDSGPEQWMPPLDSYHCTYAEMWVKVKSVYNLTITINEKTALVEMLGSC</sequence>
<dbReference type="AlphaFoldDB" id="A0A9W9Q2S1"/>
<proteinExistence type="predicted"/>
<dbReference type="PANTHER" id="PTHR24094">
    <property type="entry name" value="SECRETED PROTEIN"/>
    <property type="match status" value="1"/>
</dbReference>
<gene>
    <name evidence="3" type="ORF">N7476_001829</name>
</gene>
<dbReference type="PANTHER" id="PTHR24094:SF15">
    <property type="entry name" value="AMP-DEPENDENT SYNTHETASE_LIGASE DOMAIN-CONTAINING PROTEIN-RELATED"/>
    <property type="match status" value="1"/>
</dbReference>